<evidence type="ECO:0000313" key="3">
    <source>
        <dbReference type="EMBL" id="CAB4555615.1"/>
    </source>
</evidence>
<proteinExistence type="predicted"/>
<evidence type="ECO:0000313" key="8">
    <source>
        <dbReference type="EMBL" id="CAB4714013.1"/>
    </source>
</evidence>
<dbReference type="AlphaFoldDB" id="A0A6J6CBD5"/>
<evidence type="ECO:0000313" key="6">
    <source>
        <dbReference type="EMBL" id="CAB4630244.1"/>
    </source>
</evidence>
<feature type="transmembrane region" description="Helical" evidence="1">
    <location>
        <begin position="6"/>
        <end position="27"/>
    </location>
</feature>
<evidence type="ECO:0000313" key="5">
    <source>
        <dbReference type="EMBL" id="CAB4607429.1"/>
    </source>
</evidence>
<protein>
    <submittedName>
        <fullName evidence="2">Unannotated protein</fullName>
    </submittedName>
</protein>
<keyword evidence="1" id="KW-0472">Membrane</keyword>
<evidence type="ECO:0000313" key="9">
    <source>
        <dbReference type="EMBL" id="CAB4962163.1"/>
    </source>
</evidence>
<dbReference type="EMBL" id="CAEZWC010000001">
    <property type="protein sequence ID" value="CAB4640145.1"/>
    <property type="molecule type" value="Genomic_DNA"/>
</dbReference>
<dbReference type="EMBL" id="CAFBPR010000010">
    <property type="protein sequence ID" value="CAB5014867.1"/>
    <property type="molecule type" value="Genomic_DNA"/>
</dbReference>
<evidence type="ECO:0000313" key="7">
    <source>
        <dbReference type="EMBL" id="CAB4640145.1"/>
    </source>
</evidence>
<evidence type="ECO:0000313" key="10">
    <source>
        <dbReference type="EMBL" id="CAB5014867.1"/>
    </source>
</evidence>
<dbReference type="EMBL" id="CAFBNV010000018">
    <property type="protein sequence ID" value="CAB4962163.1"/>
    <property type="molecule type" value="Genomic_DNA"/>
</dbReference>
<evidence type="ECO:0000256" key="1">
    <source>
        <dbReference type="SAM" id="Phobius"/>
    </source>
</evidence>
<dbReference type="EMBL" id="CAEZVA010000003">
    <property type="protein sequence ID" value="CAB4607429.1"/>
    <property type="molecule type" value="Genomic_DNA"/>
</dbReference>
<dbReference type="EMBL" id="CAEZUH010000050">
    <property type="protein sequence ID" value="CAB4594680.1"/>
    <property type="molecule type" value="Genomic_DNA"/>
</dbReference>
<dbReference type="EMBL" id="CAEZVR010000019">
    <property type="protein sequence ID" value="CAB4630244.1"/>
    <property type="molecule type" value="Genomic_DNA"/>
</dbReference>
<sequence length="103" mass="10783">MGPGGIATIIAASSLAVIAIAISYTVIRLSRLIDEVTQTISMINGPLKNLSNAGKSIEQLTKKVTEAAENFLDENPIAMKAAAAVMTAAKLKKKGKKKSKAKD</sequence>
<accession>A0A6J6CBD5</accession>
<dbReference type="EMBL" id="CAEZSW010000013">
    <property type="protein sequence ID" value="CAB4548425.1"/>
    <property type="molecule type" value="Genomic_DNA"/>
</dbReference>
<keyword evidence="1" id="KW-0812">Transmembrane</keyword>
<dbReference type="EMBL" id="CAEZTE010000005">
    <property type="protein sequence ID" value="CAB4555615.1"/>
    <property type="molecule type" value="Genomic_DNA"/>
</dbReference>
<dbReference type="EMBL" id="CAEZYN010000001">
    <property type="protein sequence ID" value="CAB4714013.1"/>
    <property type="molecule type" value="Genomic_DNA"/>
</dbReference>
<keyword evidence="1" id="KW-1133">Transmembrane helix</keyword>
<reference evidence="2" key="1">
    <citation type="submission" date="2020-05" db="EMBL/GenBank/DDBJ databases">
        <authorList>
            <person name="Chiriac C."/>
            <person name="Salcher M."/>
            <person name="Ghai R."/>
            <person name="Kavagutti S V."/>
        </authorList>
    </citation>
    <scope>NUCLEOTIDE SEQUENCE</scope>
</reference>
<organism evidence="2">
    <name type="scientific">freshwater metagenome</name>
    <dbReference type="NCBI Taxonomy" id="449393"/>
    <lineage>
        <taxon>unclassified sequences</taxon>
        <taxon>metagenomes</taxon>
        <taxon>ecological metagenomes</taxon>
    </lineage>
</organism>
<evidence type="ECO:0000313" key="4">
    <source>
        <dbReference type="EMBL" id="CAB4594680.1"/>
    </source>
</evidence>
<name>A0A6J6CBD5_9ZZZZ</name>
<evidence type="ECO:0000313" key="2">
    <source>
        <dbReference type="EMBL" id="CAB4548425.1"/>
    </source>
</evidence>
<gene>
    <name evidence="2" type="ORF">UFOPK1508_00224</name>
    <name evidence="3" type="ORF">UFOPK1599_00186</name>
    <name evidence="4" type="ORF">UFOPK1798_00636</name>
    <name evidence="5" type="ORF">UFOPK1894_00070</name>
    <name evidence="6" type="ORF">UFOPK2139_00179</name>
    <name evidence="7" type="ORF">UFOPK2179_00042</name>
    <name evidence="8" type="ORF">UFOPK2715_00007</name>
    <name evidence="9" type="ORF">UFOPK3883_00360</name>
    <name evidence="10" type="ORF">UFOPK4125_00113</name>
</gene>